<name>A0A914DAP0_9BILA</name>
<evidence type="ECO:0000313" key="3">
    <source>
        <dbReference type="WBParaSite" id="ACRNAN_scaffold20858.g30921.t1"/>
    </source>
</evidence>
<feature type="region of interest" description="Disordered" evidence="1">
    <location>
        <begin position="1"/>
        <end position="33"/>
    </location>
</feature>
<proteinExistence type="predicted"/>
<dbReference type="AlphaFoldDB" id="A0A914DAP0"/>
<reference evidence="3" key="1">
    <citation type="submission" date="2022-11" db="UniProtKB">
        <authorList>
            <consortium name="WormBaseParasite"/>
        </authorList>
    </citation>
    <scope>IDENTIFICATION</scope>
</reference>
<dbReference type="Proteomes" id="UP000887540">
    <property type="component" value="Unplaced"/>
</dbReference>
<organism evidence="2 3">
    <name type="scientific">Acrobeloides nanus</name>
    <dbReference type="NCBI Taxonomy" id="290746"/>
    <lineage>
        <taxon>Eukaryota</taxon>
        <taxon>Metazoa</taxon>
        <taxon>Ecdysozoa</taxon>
        <taxon>Nematoda</taxon>
        <taxon>Chromadorea</taxon>
        <taxon>Rhabditida</taxon>
        <taxon>Tylenchina</taxon>
        <taxon>Cephalobomorpha</taxon>
        <taxon>Cephaloboidea</taxon>
        <taxon>Cephalobidae</taxon>
        <taxon>Acrobeloides</taxon>
    </lineage>
</organism>
<evidence type="ECO:0000256" key="1">
    <source>
        <dbReference type="SAM" id="MobiDB-lite"/>
    </source>
</evidence>
<protein>
    <submittedName>
        <fullName evidence="3">Uncharacterized protein</fullName>
    </submittedName>
</protein>
<accession>A0A914DAP0</accession>
<sequence>MHRRCDRGPVEPNGPDRPSDWISVSSVENDENDQETMDYMKSLPNAKTNELGEQKFKVEVKRDDDWVFVCANPYIRVIQYEINNRIHDHSYTS</sequence>
<keyword evidence="2" id="KW-1185">Reference proteome</keyword>
<evidence type="ECO:0000313" key="2">
    <source>
        <dbReference type="Proteomes" id="UP000887540"/>
    </source>
</evidence>
<dbReference type="WBParaSite" id="ACRNAN_scaffold20858.g30921.t1">
    <property type="protein sequence ID" value="ACRNAN_scaffold20858.g30921.t1"/>
    <property type="gene ID" value="ACRNAN_scaffold20858.g30921"/>
</dbReference>